<name>G5ABW9_PHYSP</name>
<gene>
    <name evidence="6" type="ORF">PHYSODRAFT_306971</name>
</gene>
<evidence type="ECO:0000313" key="6">
    <source>
        <dbReference type="EMBL" id="EGZ06844.1"/>
    </source>
</evidence>
<evidence type="ECO:0000313" key="7">
    <source>
        <dbReference type="Proteomes" id="UP000002640"/>
    </source>
</evidence>
<keyword evidence="4 5" id="KW-0732">Signal</keyword>
<evidence type="ECO:0000256" key="5">
    <source>
        <dbReference type="RuleBase" id="RU367124"/>
    </source>
</evidence>
<dbReference type="EMBL" id="JH159163">
    <property type="protein sequence ID" value="EGZ06844.1"/>
    <property type="molecule type" value="Genomic_DNA"/>
</dbReference>
<evidence type="ECO:0000256" key="2">
    <source>
        <dbReference type="ARBA" id="ARBA00010400"/>
    </source>
</evidence>
<feature type="signal peptide" evidence="5">
    <location>
        <begin position="1"/>
        <end position="20"/>
    </location>
</feature>
<protein>
    <recommendedName>
        <fullName evidence="5">RxLR effector protein</fullName>
    </recommendedName>
</protein>
<comment type="similarity">
    <text evidence="2 5">Belongs to the RxLR effector family.</text>
</comment>
<dbReference type="InParanoid" id="G5ABW9"/>
<reference evidence="6 7" key="1">
    <citation type="journal article" date="2006" name="Science">
        <title>Phytophthora genome sequences uncover evolutionary origins and mechanisms of pathogenesis.</title>
        <authorList>
            <person name="Tyler B.M."/>
            <person name="Tripathy S."/>
            <person name="Zhang X."/>
            <person name="Dehal P."/>
            <person name="Jiang R.H."/>
            <person name="Aerts A."/>
            <person name="Arredondo F.D."/>
            <person name="Baxter L."/>
            <person name="Bensasson D."/>
            <person name="Beynon J.L."/>
            <person name="Chapman J."/>
            <person name="Damasceno C.M."/>
            <person name="Dorrance A.E."/>
            <person name="Dou D."/>
            <person name="Dickerman A.W."/>
            <person name="Dubchak I.L."/>
            <person name="Garbelotto M."/>
            <person name="Gijzen M."/>
            <person name="Gordon S.G."/>
            <person name="Govers F."/>
            <person name="Grunwald N.J."/>
            <person name="Huang W."/>
            <person name="Ivors K.L."/>
            <person name="Jones R.W."/>
            <person name="Kamoun S."/>
            <person name="Krampis K."/>
            <person name="Lamour K.H."/>
            <person name="Lee M.K."/>
            <person name="McDonald W.H."/>
            <person name="Medina M."/>
            <person name="Meijer H.J."/>
            <person name="Nordberg E.K."/>
            <person name="Maclean D.J."/>
            <person name="Ospina-Giraldo M.D."/>
            <person name="Morris P.F."/>
            <person name="Phuntumart V."/>
            <person name="Putnam N.H."/>
            <person name="Rash S."/>
            <person name="Rose J.K."/>
            <person name="Sakihama Y."/>
            <person name="Salamov A.A."/>
            <person name="Savidor A."/>
            <person name="Scheuring C.F."/>
            <person name="Smith B.M."/>
            <person name="Sobral B.W."/>
            <person name="Terry A."/>
            <person name="Torto-Alalibo T.A."/>
            <person name="Win J."/>
            <person name="Xu Z."/>
            <person name="Zhang H."/>
            <person name="Grigoriev I.V."/>
            <person name="Rokhsar D.S."/>
            <person name="Boore J.L."/>
        </authorList>
    </citation>
    <scope>NUCLEOTIDE SEQUENCE [LARGE SCALE GENOMIC DNA]</scope>
    <source>
        <strain evidence="6 7">P6497</strain>
    </source>
</reference>
<dbReference type="InterPro" id="IPR031825">
    <property type="entry name" value="RXLR"/>
</dbReference>
<dbReference type="KEGG" id="psoj:PHYSODRAFT_306971"/>
<dbReference type="OMA" id="LRMHNVE"/>
<feature type="chain" id="PRO_5044979957" description="RxLR effector protein" evidence="5">
    <location>
        <begin position="21"/>
        <end position="191"/>
    </location>
</feature>
<organism evidence="6 7">
    <name type="scientific">Phytophthora sojae (strain P6497)</name>
    <name type="common">Soybean stem and root rot agent</name>
    <name type="synonym">Phytophthora megasperma f. sp. glycines</name>
    <dbReference type="NCBI Taxonomy" id="1094619"/>
    <lineage>
        <taxon>Eukaryota</taxon>
        <taxon>Sar</taxon>
        <taxon>Stramenopiles</taxon>
        <taxon>Oomycota</taxon>
        <taxon>Peronosporomycetes</taxon>
        <taxon>Peronosporales</taxon>
        <taxon>Peronosporaceae</taxon>
        <taxon>Phytophthora</taxon>
    </lineage>
</organism>
<dbReference type="GeneID" id="20642813"/>
<comment type="subcellular location">
    <subcellularLocation>
        <location evidence="1 5">Secreted</location>
    </subcellularLocation>
</comment>
<dbReference type="RefSeq" id="XP_009537608.1">
    <property type="nucleotide sequence ID" value="XM_009539313.1"/>
</dbReference>
<dbReference type="Proteomes" id="UP000002640">
    <property type="component" value="Unassembled WGS sequence"/>
</dbReference>
<accession>G5ABW9</accession>
<dbReference type="AlphaFoldDB" id="G5ABW9"/>
<evidence type="ECO:0000256" key="1">
    <source>
        <dbReference type="ARBA" id="ARBA00004613"/>
    </source>
</evidence>
<comment type="domain">
    <text evidence="5">The RxLR-dEER motif acts to carry the protein into the host cell cytoplasm through binding to cell surface phosphatidylinositol-3-phosphate.</text>
</comment>
<dbReference type="Pfam" id="PF16810">
    <property type="entry name" value="RXLR"/>
    <property type="match status" value="1"/>
</dbReference>
<keyword evidence="7" id="KW-1185">Reference proteome</keyword>
<sequence>MRVNHLLLLAAAAFFASAHAASATANTEQTKMIWTRETGATSRFLGKHGEAHAGMQDDGDGEEERAFNLEMIANWFKSFGSEKLDDVAPKMNSEMNNLNKLDDVVDAKKLDDVVDAKKLDDTADLKKLNGAKNEISSEEMDKTFVQAFDDWKTRKFSLKQAAQEMRDSGVKDEAAIEQVMIWYYIFATRVK</sequence>
<comment type="function">
    <text evidence="5">Effector that suppresses plant defense responses during pathogen infection.</text>
</comment>
<evidence type="ECO:0000256" key="3">
    <source>
        <dbReference type="ARBA" id="ARBA00022525"/>
    </source>
</evidence>
<keyword evidence="3 5" id="KW-0964">Secreted</keyword>
<proteinExistence type="inferred from homology"/>
<dbReference type="SMR" id="G5ABW9"/>
<evidence type="ECO:0000256" key="4">
    <source>
        <dbReference type="ARBA" id="ARBA00022729"/>
    </source>
</evidence>